<feature type="region of interest" description="Disordered" evidence="10">
    <location>
        <begin position="663"/>
        <end position="697"/>
    </location>
</feature>
<dbReference type="Gene3D" id="3.20.20.220">
    <property type="match status" value="1"/>
</dbReference>
<evidence type="ECO:0000256" key="3">
    <source>
        <dbReference type="ARBA" id="ARBA00006743"/>
    </source>
</evidence>
<dbReference type="InterPro" id="IPR029041">
    <property type="entry name" value="FAD-linked_oxidoreductase-like"/>
</dbReference>
<dbReference type="RefSeq" id="XP_014673179.1">
    <property type="nucleotide sequence ID" value="XM_014817693.1"/>
</dbReference>
<protein>
    <recommendedName>
        <fullName evidence="7">methylenetetrahydrofolate reductase (NADPH)</fullName>
        <ecNumber evidence="7">1.5.1.53</ecNumber>
    </recommendedName>
</protein>
<keyword evidence="5" id="KW-0274">FAD</keyword>
<evidence type="ECO:0000256" key="4">
    <source>
        <dbReference type="ARBA" id="ARBA00022630"/>
    </source>
</evidence>
<dbReference type="InterPro" id="IPR004621">
    <property type="entry name" value="Fadh2_euk"/>
</dbReference>
<comment type="similarity">
    <text evidence="3">Belongs to the methylenetetrahydrofolate reductase family.</text>
</comment>
<evidence type="ECO:0000313" key="12">
    <source>
        <dbReference type="Proteomes" id="UP000695022"/>
    </source>
</evidence>
<evidence type="ECO:0000256" key="8">
    <source>
        <dbReference type="ARBA" id="ARBA00047751"/>
    </source>
</evidence>
<evidence type="ECO:0000256" key="5">
    <source>
        <dbReference type="ARBA" id="ARBA00022827"/>
    </source>
</evidence>
<feature type="compositionally biased region" description="Basic and acidic residues" evidence="10">
    <location>
        <begin position="663"/>
        <end position="672"/>
    </location>
</feature>
<evidence type="ECO:0000256" key="1">
    <source>
        <dbReference type="ARBA" id="ARBA00001974"/>
    </source>
</evidence>
<dbReference type="Proteomes" id="UP000695022">
    <property type="component" value="Unplaced"/>
</dbReference>
<evidence type="ECO:0000313" key="14">
    <source>
        <dbReference type="RefSeq" id="XP_014673179.1"/>
    </source>
</evidence>
<dbReference type="PANTHER" id="PTHR45754">
    <property type="entry name" value="METHYLENETETRAHYDROFOLATE REDUCTASE"/>
    <property type="match status" value="1"/>
</dbReference>
<dbReference type="Pfam" id="PF02219">
    <property type="entry name" value="MTHFR"/>
    <property type="match status" value="1"/>
</dbReference>
<dbReference type="EC" id="1.5.1.53" evidence="7"/>
<reference evidence="13 14" key="1">
    <citation type="submission" date="2025-05" db="UniProtKB">
        <authorList>
            <consortium name="RefSeq"/>
        </authorList>
    </citation>
    <scope>IDENTIFICATION</scope>
</reference>
<keyword evidence="6" id="KW-0560">Oxidoreductase</keyword>
<evidence type="ECO:0000259" key="11">
    <source>
        <dbReference type="Pfam" id="PF21895"/>
    </source>
</evidence>
<dbReference type="GeneID" id="106813534"/>
<comment type="cofactor">
    <cofactor evidence="1">
        <name>FAD</name>
        <dbReference type="ChEBI" id="CHEBI:57692"/>
    </cofactor>
</comment>
<gene>
    <name evidence="13 14 15" type="primary">LOC106813534</name>
</gene>
<feature type="domain" description="MTHFR SAM-binding regulatory" evidence="11">
    <location>
        <begin position="351"/>
        <end position="645"/>
    </location>
</feature>
<evidence type="ECO:0000256" key="10">
    <source>
        <dbReference type="SAM" id="MobiDB-lite"/>
    </source>
</evidence>
<evidence type="ECO:0000256" key="6">
    <source>
        <dbReference type="ARBA" id="ARBA00023002"/>
    </source>
</evidence>
<dbReference type="PANTHER" id="PTHR45754:SF3">
    <property type="entry name" value="METHYLENETETRAHYDROFOLATE REDUCTASE (NADPH)"/>
    <property type="match status" value="1"/>
</dbReference>
<keyword evidence="4" id="KW-0285">Flavoprotein</keyword>
<dbReference type="InterPro" id="IPR053806">
    <property type="entry name" value="MTHFR_C"/>
</dbReference>
<proteinExistence type="inferred from homology"/>
<accession>A0ABM1ELV9</accession>
<keyword evidence="12" id="KW-1185">Reference proteome</keyword>
<evidence type="ECO:0000313" key="13">
    <source>
        <dbReference type="RefSeq" id="XP_014673178.1"/>
    </source>
</evidence>
<dbReference type="RefSeq" id="XP_014673178.1">
    <property type="nucleotide sequence ID" value="XM_014817692.1"/>
</dbReference>
<sequence length="697" mass="78860">MVIDRVSSNLTSSTTMSSIASSATSAEDSDNSILNSSSKTSDAFGNCFKRLPMRIQERMDSGDKFFSLEFFPPKTSSGAANLLGRMERMAQGGPLFVDITWHSKGDPGSSKDTSSTTIAAAACNYVGVETMLHMACCNATETQLDKWLRKAKDVGVKNVLALRGDPIGDRWETQDQFNYAVDLVRHIRKKYGDYFVIAVAGYPTGHPEAQSYAEDLMRLKEKVDAGADFIITQLFFTAETYLKFVSNCRDIGITCPILPGILPIVGYQSMKTIATLSKLEVPQHILDAVHSIKDNDEAVRRFGVDHAVALVRTLFDTGDVGGMHIYTMNREAAPIEILRRLGMWRDTPPVRALPWKLTANHQRREDVRPIFWSSRPRSYVYRTQDWDEFPNGRWGDSASPSFNDISDYYLFYLKCPYTRDEQRRMLGEEIACEQDVYDIFHCYITHQPNKNGYKVLRIPWNEEELAPETDRVHVELSKWNKLGILTTNSQPNVNCEPSTHPQVGWGNPGGYVFQKAYLEFFTCTENVECLKEVLAEFPMVNCHILNNDGKENYTNCHSMEPIAVTWGVFPGKEIVQPTVVDPISFKYWKDEAFDLWAEQWGKLYPADSRSRRVIDYIIGNYCLVNLVDNEFPGNCLWSLLERMAEVRRLRLEAAHKDWLSEAHDSSKFDKASLDSGDTAGSEEIDVPPGDISKVVST</sequence>
<dbReference type="Pfam" id="PF21895">
    <property type="entry name" value="MTHFR_C"/>
    <property type="match status" value="1"/>
</dbReference>
<evidence type="ECO:0000256" key="7">
    <source>
        <dbReference type="ARBA" id="ARBA00034530"/>
    </source>
</evidence>
<evidence type="ECO:0000313" key="15">
    <source>
        <dbReference type="RefSeq" id="XP_014673180.1"/>
    </source>
</evidence>
<dbReference type="CDD" id="cd00537">
    <property type="entry name" value="MTHFR"/>
    <property type="match status" value="1"/>
</dbReference>
<comment type="catalytic activity">
    <reaction evidence="8">
        <text>(6S)-5-methyl-5,6,7,8-tetrahydrofolate + NADP(+) = (6R)-5,10-methylene-5,6,7,8-tetrahydrofolate + NADPH + H(+)</text>
        <dbReference type="Rhea" id="RHEA:19817"/>
        <dbReference type="ChEBI" id="CHEBI:15378"/>
        <dbReference type="ChEBI" id="CHEBI:15636"/>
        <dbReference type="ChEBI" id="CHEBI:18608"/>
        <dbReference type="ChEBI" id="CHEBI:57783"/>
        <dbReference type="ChEBI" id="CHEBI:58349"/>
        <dbReference type="EC" id="1.5.1.53"/>
    </reaction>
    <physiologicalReaction direction="right-to-left" evidence="8">
        <dbReference type="Rhea" id="RHEA:19819"/>
    </physiologicalReaction>
</comment>
<name>A0ABM1ELV9_PRICU</name>
<evidence type="ECO:0000256" key="9">
    <source>
        <dbReference type="RuleBase" id="RU004254"/>
    </source>
</evidence>
<comment type="pathway">
    <text evidence="2 9">One-carbon metabolism; tetrahydrofolate interconversion.</text>
</comment>
<organism evidence="12 15">
    <name type="scientific">Priapulus caudatus</name>
    <name type="common">Priapulid worm</name>
    <dbReference type="NCBI Taxonomy" id="37621"/>
    <lineage>
        <taxon>Eukaryota</taxon>
        <taxon>Metazoa</taxon>
        <taxon>Ecdysozoa</taxon>
        <taxon>Scalidophora</taxon>
        <taxon>Priapulida</taxon>
        <taxon>Priapulimorpha</taxon>
        <taxon>Priapulimorphida</taxon>
        <taxon>Priapulidae</taxon>
        <taxon>Priapulus</taxon>
    </lineage>
</organism>
<dbReference type="NCBIfam" id="TIGR00677">
    <property type="entry name" value="fadh2_euk"/>
    <property type="match status" value="1"/>
</dbReference>
<dbReference type="InterPro" id="IPR003171">
    <property type="entry name" value="Mehydrof_redctse-like"/>
</dbReference>
<dbReference type="RefSeq" id="XP_014673180.1">
    <property type="nucleotide sequence ID" value="XM_014817694.1"/>
</dbReference>
<dbReference type="SUPFAM" id="SSF51730">
    <property type="entry name" value="FAD-linked oxidoreductase"/>
    <property type="match status" value="1"/>
</dbReference>
<evidence type="ECO:0000256" key="2">
    <source>
        <dbReference type="ARBA" id="ARBA00004777"/>
    </source>
</evidence>